<keyword evidence="3" id="KW-1185">Reference proteome</keyword>
<dbReference type="AlphaFoldDB" id="A0AAD2JMR0"/>
<feature type="region of interest" description="Disordered" evidence="1">
    <location>
        <begin position="125"/>
        <end position="151"/>
    </location>
</feature>
<accession>A0AAD2JMR0</accession>
<organism evidence="2 3">
    <name type="scientific">Cylindrotheca closterium</name>
    <dbReference type="NCBI Taxonomy" id="2856"/>
    <lineage>
        <taxon>Eukaryota</taxon>
        <taxon>Sar</taxon>
        <taxon>Stramenopiles</taxon>
        <taxon>Ochrophyta</taxon>
        <taxon>Bacillariophyta</taxon>
        <taxon>Bacillariophyceae</taxon>
        <taxon>Bacillariophycidae</taxon>
        <taxon>Bacillariales</taxon>
        <taxon>Bacillariaceae</taxon>
        <taxon>Cylindrotheca</taxon>
    </lineage>
</organism>
<evidence type="ECO:0000313" key="2">
    <source>
        <dbReference type="EMBL" id="CAJ1965650.1"/>
    </source>
</evidence>
<dbReference type="EMBL" id="CAKOGP040002214">
    <property type="protein sequence ID" value="CAJ1965650.1"/>
    <property type="molecule type" value="Genomic_DNA"/>
</dbReference>
<feature type="region of interest" description="Disordered" evidence="1">
    <location>
        <begin position="1"/>
        <end position="25"/>
    </location>
</feature>
<evidence type="ECO:0000256" key="1">
    <source>
        <dbReference type="SAM" id="MobiDB-lite"/>
    </source>
</evidence>
<gene>
    <name evidence="2" type="ORF">CYCCA115_LOCUS21243</name>
</gene>
<dbReference type="Proteomes" id="UP001295423">
    <property type="component" value="Unassembled WGS sequence"/>
</dbReference>
<comment type="caution">
    <text evidence="2">The sequence shown here is derived from an EMBL/GenBank/DDBJ whole genome shotgun (WGS) entry which is preliminary data.</text>
</comment>
<evidence type="ECO:0000313" key="3">
    <source>
        <dbReference type="Proteomes" id="UP001295423"/>
    </source>
</evidence>
<protein>
    <submittedName>
        <fullName evidence="2">Uncharacterized protein</fullName>
    </submittedName>
</protein>
<name>A0AAD2JMR0_9STRA</name>
<proteinExistence type="predicted"/>
<feature type="compositionally biased region" description="Acidic residues" evidence="1">
    <location>
        <begin position="125"/>
        <end position="145"/>
    </location>
</feature>
<sequence>MTAAVTALYSPPGDNPWSTASPCNAKDHKEASLSLAFRGQKDYGLWNSTPKQDQTSERSWGTAASAALLDMSFLETPTEVEVPLDWLDEVSILNDNPEEDDIEVLYLPTSTYNVLVPLFNELYIEDSTEHDDNQDDGEDDEDDSDQASVAS</sequence>
<reference evidence="2" key="1">
    <citation type="submission" date="2023-08" db="EMBL/GenBank/DDBJ databases">
        <authorList>
            <person name="Audoor S."/>
            <person name="Bilcke G."/>
        </authorList>
    </citation>
    <scope>NUCLEOTIDE SEQUENCE</scope>
</reference>